<evidence type="ECO:0000313" key="2">
    <source>
        <dbReference type="Proteomes" id="UP000821865"/>
    </source>
</evidence>
<organism evidence="1 2">
    <name type="scientific">Dermacentor silvarum</name>
    <name type="common">Tick</name>
    <dbReference type="NCBI Taxonomy" id="543639"/>
    <lineage>
        <taxon>Eukaryota</taxon>
        <taxon>Metazoa</taxon>
        <taxon>Ecdysozoa</taxon>
        <taxon>Arthropoda</taxon>
        <taxon>Chelicerata</taxon>
        <taxon>Arachnida</taxon>
        <taxon>Acari</taxon>
        <taxon>Parasitiformes</taxon>
        <taxon>Ixodida</taxon>
        <taxon>Ixodoidea</taxon>
        <taxon>Ixodidae</taxon>
        <taxon>Rhipicephalinae</taxon>
        <taxon>Dermacentor</taxon>
    </lineage>
</organism>
<sequence length="101" mass="11913">MSEKQPCTIKELFKHFTDMNVNLKKELDDVKQSVTYMNETFEELRVTKQELDDLKREHATLNAEKERLAQSLASTQKELTELKQYTRKNNVEIKGIPQNQN</sequence>
<gene>
    <name evidence="1" type="ORF">HPB49_002029</name>
</gene>
<keyword evidence="2" id="KW-1185">Reference proteome</keyword>
<dbReference type="Proteomes" id="UP000821865">
    <property type="component" value="Chromosome 4"/>
</dbReference>
<dbReference type="EMBL" id="CM023473">
    <property type="protein sequence ID" value="KAH7952867.1"/>
    <property type="molecule type" value="Genomic_DNA"/>
</dbReference>
<evidence type="ECO:0000313" key="1">
    <source>
        <dbReference type="EMBL" id="KAH7952867.1"/>
    </source>
</evidence>
<accession>A0ACB8CV24</accession>
<reference evidence="1" key="1">
    <citation type="submission" date="2020-05" db="EMBL/GenBank/DDBJ databases">
        <title>Large-scale comparative analyses of tick genomes elucidate their genetic diversity and vector capacities.</title>
        <authorList>
            <person name="Jia N."/>
            <person name="Wang J."/>
            <person name="Shi W."/>
            <person name="Du L."/>
            <person name="Sun Y."/>
            <person name="Zhan W."/>
            <person name="Jiang J."/>
            <person name="Wang Q."/>
            <person name="Zhang B."/>
            <person name="Ji P."/>
            <person name="Sakyi L.B."/>
            <person name="Cui X."/>
            <person name="Yuan T."/>
            <person name="Jiang B."/>
            <person name="Yang W."/>
            <person name="Lam T.T.-Y."/>
            <person name="Chang Q."/>
            <person name="Ding S."/>
            <person name="Wang X."/>
            <person name="Zhu J."/>
            <person name="Ruan X."/>
            <person name="Zhao L."/>
            <person name="Wei J."/>
            <person name="Que T."/>
            <person name="Du C."/>
            <person name="Cheng J."/>
            <person name="Dai P."/>
            <person name="Han X."/>
            <person name="Huang E."/>
            <person name="Gao Y."/>
            <person name="Liu J."/>
            <person name="Shao H."/>
            <person name="Ye R."/>
            <person name="Li L."/>
            <person name="Wei W."/>
            <person name="Wang X."/>
            <person name="Wang C."/>
            <person name="Yang T."/>
            <person name="Huo Q."/>
            <person name="Li W."/>
            <person name="Guo W."/>
            <person name="Chen H."/>
            <person name="Zhou L."/>
            <person name="Ni X."/>
            <person name="Tian J."/>
            <person name="Zhou Y."/>
            <person name="Sheng Y."/>
            <person name="Liu T."/>
            <person name="Pan Y."/>
            <person name="Xia L."/>
            <person name="Li J."/>
            <person name="Zhao F."/>
            <person name="Cao W."/>
        </authorList>
    </citation>
    <scope>NUCLEOTIDE SEQUENCE</scope>
    <source>
        <strain evidence="1">Dsil-2018</strain>
    </source>
</reference>
<comment type="caution">
    <text evidence="1">The sequence shown here is derived from an EMBL/GenBank/DDBJ whole genome shotgun (WGS) entry which is preliminary data.</text>
</comment>
<proteinExistence type="predicted"/>
<name>A0ACB8CV24_DERSI</name>
<protein>
    <submittedName>
        <fullName evidence="1">Uncharacterized protein</fullName>
    </submittedName>
</protein>